<proteinExistence type="inferred from homology"/>
<feature type="transmembrane region" description="Helical" evidence="8">
    <location>
        <begin position="269"/>
        <end position="288"/>
    </location>
</feature>
<keyword evidence="3 8" id="KW-0812">Transmembrane</keyword>
<accession>A0ABN9L6E6</accession>
<comment type="subcellular location">
    <subcellularLocation>
        <location evidence="1">Nucleus inner membrane</location>
        <topology evidence="1">Multi-pass membrane protein</topology>
        <orientation evidence="1">Nucleoplasmic side</orientation>
    </subcellularLocation>
</comment>
<feature type="transmembrane region" description="Helical" evidence="8">
    <location>
        <begin position="237"/>
        <end position="263"/>
    </location>
</feature>
<comment type="similarity">
    <text evidence="2">Belongs to the NEMP family.</text>
</comment>
<dbReference type="PANTHER" id="PTHR13598">
    <property type="entry name" value="AT07567P-RELATED"/>
    <property type="match status" value="1"/>
</dbReference>
<evidence type="ECO:0000256" key="6">
    <source>
        <dbReference type="ARBA" id="ARBA00023136"/>
    </source>
</evidence>
<name>A0ABN9L6E6_9NEOB</name>
<evidence type="ECO:0000256" key="3">
    <source>
        <dbReference type="ARBA" id="ARBA00022692"/>
    </source>
</evidence>
<evidence type="ECO:0000256" key="2">
    <source>
        <dbReference type="ARBA" id="ARBA00005748"/>
    </source>
</evidence>
<dbReference type="Pfam" id="PF10225">
    <property type="entry name" value="NEMP"/>
    <property type="match status" value="1"/>
</dbReference>
<evidence type="ECO:0000256" key="8">
    <source>
        <dbReference type="SAM" id="Phobius"/>
    </source>
</evidence>
<evidence type="ECO:0000313" key="10">
    <source>
        <dbReference type="Proteomes" id="UP001176940"/>
    </source>
</evidence>
<evidence type="ECO:0008006" key="11">
    <source>
        <dbReference type="Google" id="ProtNLM"/>
    </source>
</evidence>
<dbReference type="EMBL" id="CAUEEQ010010382">
    <property type="protein sequence ID" value="CAJ0934386.1"/>
    <property type="molecule type" value="Genomic_DNA"/>
</dbReference>
<evidence type="ECO:0000313" key="9">
    <source>
        <dbReference type="EMBL" id="CAJ0934386.1"/>
    </source>
</evidence>
<sequence length="475" mass="54314">MKVGANPTHDAYVASWKDRVPADRETIGLLETLHENSASALLWSGDTLRKCLRSTPRSDGSFESMVMAGEVSGCGVMRPAVLVLLVLAPTLCAPAAGNQVKVIKLLEGKSATYNTSENFCYNKASEPKWHDVWTKVQIRVNSSRMIRVTQVDSEEKLKELEGFTVFDIFSFFKEKLNDTHINVDLQSNKTCIKVHVNEAETHYTVTLSKDFDPKLVAIFVIGLFLFFYGDSLSRSQVFFYGTGMSVGMMASILILVFMLSRLLPRKSPFYMLLVGGWSFSLYIIQLVLKNFQEICREHWQYLLGYLGIVGFVSFAVCYKYGPLENERSVNLLNWTLQIIGLLLMYIGIQVRYVALVMIVIAFCTKQIEYPLRWIHALYKTIVKSRNKPVPPRLLSEEEYRRQGEEETKKALEDLREYCTSPDFQTWRMISRIQSPKSFELLFPGGFSERTCLNMTSCAHIMREPRFMEEKSGKNV</sequence>
<keyword evidence="5 8" id="KW-1133">Transmembrane helix</keyword>
<evidence type="ECO:0000256" key="1">
    <source>
        <dbReference type="ARBA" id="ARBA00004575"/>
    </source>
</evidence>
<evidence type="ECO:0000256" key="7">
    <source>
        <dbReference type="ARBA" id="ARBA00023242"/>
    </source>
</evidence>
<dbReference type="PANTHER" id="PTHR13598:SF1">
    <property type="entry name" value="AT07567P-RELATED"/>
    <property type="match status" value="1"/>
</dbReference>
<keyword evidence="6 8" id="KW-0472">Membrane</keyword>
<feature type="transmembrane region" description="Helical" evidence="8">
    <location>
        <begin position="300"/>
        <end position="321"/>
    </location>
</feature>
<feature type="transmembrane region" description="Helical" evidence="8">
    <location>
        <begin position="211"/>
        <end position="228"/>
    </location>
</feature>
<evidence type="ECO:0000256" key="5">
    <source>
        <dbReference type="ARBA" id="ARBA00022989"/>
    </source>
</evidence>
<keyword evidence="10" id="KW-1185">Reference proteome</keyword>
<evidence type="ECO:0000256" key="4">
    <source>
        <dbReference type="ARBA" id="ARBA00022729"/>
    </source>
</evidence>
<reference evidence="9" key="1">
    <citation type="submission" date="2023-07" db="EMBL/GenBank/DDBJ databases">
        <authorList>
            <person name="Stuckert A."/>
        </authorList>
    </citation>
    <scope>NUCLEOTIDE SEQUENCE</scope>
</reference>
<organism evidence="9 10">
    <name type="scientific">Ranitomeya imitator</name>
    <name type="common">mimic poison frog</name>
    <dbReference type="NCBI Taxonomy" id="111125"/>
    <lineage>
        <taxon>Eukaryota</taxon>
        <taxon>Metazoa</taxon>
        <taxon>Chordata</taxon>
        <taxon>Craniata</taxon>
        <taxon>Vertebrata</taxon>
        <taxon>Euteleostomi</taxon>
        <taxon>Amphibia</taxon>
        <taxon>Batrachia</taxon>
        <taxon>Anura</taxon>
        <taxon>Neobatrachia</taxon>
        <taxon>Hyloidea</taxon>
        <taxon>Dendrobatidae</taxon>
        <taxon>Dendrobatinae</taxon>
        <taxon>Ranitomeya</taxon>
    </lineage>
</organism>
<comment type="caution">
    <text evidence="9">The sequence shown here is derived from an EMBL/GenBank/DDBJ whole genome shotgun (WGS) entry which is preliminary data.</text>
</comment>
<keyword evidence="7" id="KW-0539">Nucleus</keyword>
<gene>
    <name evidence="9" type="ORF">RIMI_LOCUS5911957</name>
</gene>
<dbReference type="InterPro" id="IPR019358">
    <property type="entry name" value="NEMP_fam"/>
</dbReference>
<feature type="transmembrane region" description="Helical" evidence="8">
    <location>
        <begin position="341"/>
        <end position="363"/>
    </location>
</feature>
<protein>
    <recommendedName>
        <fullName evidence="11">Nuclear envelope integral membrane protein 1</fullName>
    </recommendedName>
</protein>
<dbReference type="Proteomes" id="UP001176940">
    <property type="component" value="Unassembled WGS sequence"/>
</dbReference>
<keyword evidence="4" id="KW-0732">Signal</keyword>